<keyword evidence="2" id="KW-1185">Reference proteome</keyword>
<name>A0A3M7PCC0_BRAPC</name>
<accession>A0A3M7PCC0</accession>
<evidence type="ECO:0000313" key="1">
    <source>
        <dbReference type="EMBL" id="RMZ96619.1"/>
    </source>
</evidence>
<feature type="non-terminal residue" evidence="1">
    <location>
        <position position="88"/>
    </location>
</feature>
<proteinExistence type="predicted"/>
<gene>
    <name evidence="1" type="ORF">BpHYR1_023922</name>
</gene>
<dbReference type="AlphaFoldDB" id="A0A3M7PCC0"/>
<dbReference type="Proteomes" id="UP000276133">
    <property type="component" value="Unassembled WGS sequence"/>
</dbReference>
<evidence type="ECO:0000313" key="2">
    <source>
        <dbReference type="Proteomes" id="UP000276133"/>
    </source>
</evidence>
<feature type="non-terminal residue" evidence="1">
    <location>
        <position position="1"/>
    </location>
</feature>
<organism evidence="1 2">
    <name type="scientific">Brachionus plicatilis</name>
    <name type="common">Marine rotifer</name>
    <name type="synonym">Brachionus muelleri</name>
    <dbReference type="NCBI Taxonomy" id="10195"/>
    <lineage>
        <taxon>Eukaryota</taxon>
        <taxon>Metazoa</taxon>
        <taxon>Spiralia</taxon>
        <taxon>Gnathifera</taxon>
        <taxon>Rotifera</taxon>
        <taxon>Eurotatoria</taxon>
        <taxon>Monogononta</taxon>
        <taxon>Pseudotrocha</taxon>
        <taxon>Ploima</taxon>
        <taxon>Brachionidae</taxon>
        <taxon>Brachionus</taxon>
    </lineage>
</organism>
<sequence length="88" mass="10587">LLKPSFSRKRSLMILKRFLKVLNLKSIKLEYAILRKITHFHEILFILRILIYKFRFFKKNKAINFIFEILSLKEQQLFKGFAILGTLG</sequence>
<reference evidence="1 2" key="1">
    <citation type="journal article" date="2018" name="Sci. Rep.">
        <title>Genomic signatures of local adaptation to the degree of environmental predictability in rotifers.</title>
        <authorList>
            <person name="Franch-Gras L."/>
            <person name="Hahn C."/>
            <person name="Garcia-Roger E.M."/>
            <person name="Carmona M.J."/>
            <person name="Serra M."/>
            <person name="Gomez A."/>
        </authorList>
    </citation>
    <scope>NUCLEOTIDE SEQUENCE [LARGE SCALE GENOMIC DNA]</scope>
    <source>
        <strain evidence="1">HYR1</strain>
    </source>
</reference>
<dbReference type="EMBL" id="REGN01012020">
    <property type="protein sequence ID" value="RMZ96619.1"/>
    <property type="molecule type" value="Genomic_DNA"/>
</dbReference>
<comment type="caution">
    <text evidence="1">The sequence shown here is derived from an EMBL/GenBank/DDBJ whole genome shotgun (WGS) entry which is preliminary data.</text>
</comment>
<protein>
    <submittedName>
        <fullName evidence="1">Uncharacterized protein</fullName>
    </submittedName>
</protein>